<accession>A0AA91DHY8</accession>
<evidence type="ECO:0000256" key="1">
    <source>
        <dbReference type="SAM" id="MobiDB-lite"/>
    </source>
</evidence>
<dbReference type="RefSeq" id="WP_081271647.1">
    <property type="nucleotide sequence ID" value="NZ_LVHG01000106.1"/>
</dbReference>
<sequence length="154" mass="17089">MADDLRALEDWAAPLLSSLTPQKRRALARKIGQALRREQAARIASQRSPDGSAYQPRKTTNARLQKGSIRRSMFEKLRAARHLRVEAEDDGVAVGFFGRTARIARVHHYGLRDLVQAGGPSYQYPARSLLGITDSDREVIRELILTALGNPAST</sequence>
<dbReference type="NCBIfam" id="TIGR01635">
    <property type="entry name" value="tail_comp_S"/>
    <property type="match status" value="1"/>
</dbReference>
<dbReference type="InterPro" id="IPR006522">
    <property type="entry name" value="Phage_virion_morphogenesis"/>
</dbReference>
<dbReference type="Proteomes" id="UP000077852">
    <property type="component" value="Unassembled WGS sequence"/>
</dbReference>
<feature type="region of interest" description="Disordered" evidence="1">
    <location>
        <begin position="41"/>
        <end position="62"/>
    </location>
</feature>
<evidence type="ECO:0000313" key="3">
    <source>
        <dbReference type="Proteomes" id="UP000077852"/>
    </source>
</evidence>
<protein>
    <submittedName>
        <fullName evidence="2">Phage tail protein</fullName>
    </submittedName>
</protein>
<reference evidence="2 3" key="1">
    <citation type="submission" date="2016-03" db="EMBL/GenBank/DDBJ databases">
        <title>Genome sequence of Variovorax paradoxus KB5.</title>
        <authorList>
            <person name="Jeong H."/>
            <person name="Hong C.E."/>
            <person name="Jo S.H."/>
            <person name="Park J.M."/>
        </authorList>
    </citation>
    <scope>NUCLEOTIDE SEQUENCE [LARGE SCALE GENOMIC DNA]</scope>
    <source>
        <strain evidence="2 3">KB5</strain>
    </source>
</reference>
<dbReference type="AlphaFoldDB" id="A0AA91DHY8"/>
<name>A0AA91DHY8_VARPD</name>
<dbReference type="Pfam" id="PF05069">
    <property type="entry name" value="Phage_tail_S"/>
    <property type="match status" value="1"/>
</dbReference>
<gene>
    <name evidence="2" type="ORF">A3K87_04440</name>
</gene>
<organism evidence="2 3">
    <name type="scientific">Variovorax paradoxus</name>
    <dbReference type="NCBI Taxonomy" id="34073"/>
    <lineage>
        <taxon>Bacteria</taxon>
        <taxon>Pseudomonadati</taxon>
        <taxon>Pseudomonadota</taxon>
        <taxon>Betaproteobacteria</taxon>
        <taxon>Burkholderiales</taxon>
        <taxon>Comamonadaceae</taxon>
        <taxon>Variovorax</taxon>
    </lineage>
</organism>
<comment type="caution">
    <text evidence="2">The sequence shown here is derived from an EMBL/GenBank/DDBJ whole genome shotgun (WGS) entry which is preliminary data.</text>
</comment>
<evidence type="ECO:0000313" key="2">
    <source>
        <dbReference type="EMBL" id="OAK55051.1"/>
    </source>
</evidence>
<dbReference type="EMBL" id="LVHG01000106">
    <property type="protein sequence ID" value="OAK55051.1"/>
    <property type="molecule type" value="Genomic_DNA"/>
</dbReference>
<proteinExistence type="predicted"/>